<proteinExistence type="inferred from homology"/>
<dbReference type="GeneID" id="65918057"/>
<comment type="caution">
    <text evidence="4">The sequence shown here is derived from an EMBL/GenBank/DDBJ whole genome shotgun (WGS) entry which is preliminary data.</text>
</comment>
<comment type="similarity">
    <text evidence="3">Belongs to the ArsC family.</text>
</comment>
<dbReference type="SUPFAM" id="SSF52833">
    <property type="entry name" value="Thioredoxin-like"/>
    <property type="match status" value="1"/>
</dbReference>
<gene>
    <name evidence="4" type="ORF">FD22_GL002099</name>
</gene>
<dbReference type="Proteomes" id="UP000051181">
    <property type="component" value="Unassembled WGS sequence"/>
</dbReference>
<evidence type="ECO:0000256" key="3">
    <source>
        <dbReference type="PROSITE-ProRule" id="PRU01282"/>
    </source>
</evidence>
<keyword evidence="1" id="KW-1015">Disulfide bond</keyword>
<dbReference type="Pfam" id="PF03960">
    <property type="entry name" value="ArsC"/>
    <property type="match status" value="1"/>
</dbReference>
<dbReference type="PATRIC" id="fig|913848.6.peg.2144"/>
<dbReference type="NCBIfam" id="TIGR01617">
    <property type="entry name" value="arsC_related"/>
    <property type="match status" value="1"/>
</dbReference>
<dbReference type="NCBIfam" id="NF002459">
    <property type="entry name" value="PRK01655.1"/>
    <property type="match status" value="1"/>
</dbReference>
<dbReference type="RefSeq" id="WP_003678958.1">
    <property type="nucleotide sequence ID" value="NZ_AZCN01000065.1"/>
</dbReference>
<evidence type="ECO:0000256" key="1">
    <source>
        <dbReference type="ARBA" id="ARBA00023157"/>
    </source>
</evidence>
<sequence>MTVQLYTSSSNASSRKARAWFRDHEIPFMERNIMAQPLSQDEVKRLLRLTENGTEDIVSTRAKIFGKLHINLDTISTSELIKLIAQHPDLLKRPIMFDDKRLQIGYNEEEIRRFLPRKTRQLEMEKVRARLAI</sequence>
<name>A0A0R1F079_9LACO</name>
<dbReference type="Gene3D" id="3.40.30.10">
    <property type="entry name" value="Glutaredoxin"/>
    <property type="match status" value="1"/>
</dbReference>
<dbReference type="EMBL" id="AZCN01000065">
    <property type="protein sequence ID" value="KRK14830.1"/>
    <property type="molecule type" value="Genomic_DNA"/>
</dbReference>
<dbReference type="AlphaFoldDB" id="A0A0R1F079"/>
<evidence type="ECO:0000313" key="4">
    <source>
        <dbReference type="EMBL" id="KRK14830.1"/>
    </source>
</evidence>
<dbReference type="PANTHER" id="PTHR30041">
    <property type="entry name" value="ARSENATE REDUCTASE"/>
    <property type="match status" value="1"/>
</dbReference>
<dbReference type="InterPro" id="IPR006660">
    <property type="entry name" value="Arsenate_reductase-like"/>
</dbReference>
<evidence type="ECO:0000313" key="5">
    <source>
        <dbReference type="Proteomes" id="UP000051181"/>
    </source>
</evidence>
<keyword evidence="2" id="KW-0676">Redox-active center</keyword>
<dbReference type="PROSITE" id="PS51353">
    <property type="entry name" value="ARSC"/>
    <property type="match status" value="1"/>
</dbReference>
<evidence type="ECO:0000256" key="2">
    <source>
        <dbReference type="ARBA" id="ARBA00023284"/>
    </source>
</evidence>
<dbReference type="eggNOG" id="COG1393">
    <property type="taxonomic scope" value="Bacteria"/>
</dbReference>
<reference evidence="4 5" key="1">
    <citation type="journal article" date="2015" name="Genome Announc.">
        <title>Expanding the biotechnology potential of lactobacilli through comparative genomics of 213 strains and associated genera.</title>
        <authorList>
            <person name="Sun Z."/>
            <person name="Harris H.M."/>
            <person name="McCann A."/>
            <person name="Guo C."/>
            <person name="Argimon S."/>
            <person name="Zhang W."/>
            <person name="Yang X."/>
            <person name="Jeffery I.B."/>
            <person name="Cooney J.C."/>
            <person name="Kagawa T.F."/>
            <person name="Liu W."/>
            <person name="Song Y."/>
            <person name="Salvetti E."/>
            <person name="Wrobel A."/>
            <person name="Rasinkangas P."/>
            <person name="Parkhill J."/>
            <person name="Rea M.C."/>
            <person name="O'Sullivan O."/>
            <person name="Ritari J."/>
            <person name="Douillard F.P."/>
            <person name="Paul Ross R."/>
            <person name="Yang R."/>
            <person name="Briner A.E."/>
            <person name="Felis G.E."/>
            <person name="de Vos W.M."/>
            <person name="Barrangou R."/>
            <person name="Klaenhammer T.R."/>
            <person name="Caufield P.W."/>
            <person name="Cui Y."/>
            <person name="Zhang H."/>
            <person name="O'Toole P.W."/>
        </authorList>
    </citation>
    <scope>NUCLEOTIDE SEQUENCE [LARGE SCALE GENOMIC DNA]</scope>
    <source>
        <strain evidence="4 5">DSM 20001</strain>
    </source>
</reference>
<dbReference type="InterPro" id="IPR006504">
    <property type="entry name" value="Tscrpt_reg_Spx/MgsR"/>
</dbReference>
<dbReference type="InterPro" id="IPR036249">
    <property type="entry name" value="Thioredoxin-like_sf"/>
</dbReference>
<protein>
    <submittedName>
        <fullName evidence="4">Arsenate reductase-like protein</fullName>
    </submittedName>
</protein>
<organism evidence="4 5">
    <name type="scientific">Loigolactobacillus coryniformis subsp. coryniformis KCTC 3167 = DSM 20001</name>
    <dbReference type="NCBI Taxonomy" id="913848"/>
    <lineage>
        <taxon>Bacteria</taxon>
        <taxon>Bacillati</taxon>
        <taxon>Bacillota</taxon>
        <taxon>Bacilli</taxon>
        <taxon>Lactobacillales</taxon>
        <taxon>Lactobacillaceae</taxon>
        <taxon>Loigolactobacillus</taxon>
    </lineage>
</organism>
<dbReference type="CDD" id="cd03032">
    <property type="entry name" value="ArsC_Spx"/>
    <property type="match status" value="1"/>
</dbReference>
<dbReference type="PANTHER" id="PTHR30041:SF7">
    <property type="entry name" value="GLOBAL TRANSCRIPTIONAL REGULATOR SPX"/>
    <property type="match status" value="1"/>
</dbReference>
<accession>A0A0R1F079</accession>